<sequence>MNKQAILHIQDSNYAYPKSVDKFVVRLRVARNDDIQKVIIEYGCKYTFYDVRFEKEMKIKYNDELYSYYEVELKLDDPRLAYVFRIYDSSNEMYYYFEEGLSKEFDYKNSFYNYFQYAHINEVDIVEEVEWFKNAVFYQIFVDRFNRGKNKKDFSYITMQKEDTPTPHSFYGGDLEGIYDKIEYLHSIGINAIYLTPIFKSISNHKYDIIDYEKIDEHFGNDEIFINLVKKAHEYGIKIVIDVVFNHCSNQHNYFNDDKYYDYFRRTKDGYMTFADCEYMPEWNGNNPKVVDYLISITKNWIRKYDIDGLRLDVADELPHEFWRRFRKEVRNEKNDCIIVGEDWHDSYTYLLGDQFDSAMNYAFTKACVDYFATQKLDEKGLSDRLNMLLMRYREQNNKQCFNLLDSHDKERFYTQVGKSKNKLLAGLNLLMFYQGVPCIYYATEQMMEGEGDPYCRRAFDWDKKPEQEILDILKLRKEKVLVDGDIQIYEKDGKLYVKRTLDDKTKTLVISKNGEEFNVE</sequence>
<dbReference type="InterPro" id="IPR013783">
    <property type="entry name" value="Ig-like_fold"/>
</dbReference>
<evidence type="ECO:0000259" key="3">
    <source>
        <dbReference type="SMART" id="SM00642"/>
    </source>
</evidence>
<protein>
    <recommendedName>
        <fullName evidence="3">Glycosyl hydrolase family 13 catalytic domain-containing protein</fullName>
    </recommendedName>
</protein>
<dbReference type="InterPro" id="IPR004185">
    <property type="entry name" value="Glyco_hydro_13_lg-like_dom"/>
</dbReference>
<dbReference type="AlphaFoldDB" id="A0A0E3Z9M8"/>
<keyword evidence="2" id="KW-0326">Glycosidase</keyword>
<gene>
    <name evidence="4" type="ORF">VC03_01795</name>
</gene>
<dbReference type="GO" id="GO:0005975">
    <property type="term" value="P:carbohydrate metabolic process"/>
    <property type="evidence" value="ECO:0007669"/>
    <property type="project" value="InterPro"/>
</dbReference>
<proteinExistence type="predicted"/>
<evidence type="ECO:0000313" key="4">
    <source>
        <dbReference type="EMBL" id="AKC95300.1"/>
    </source>
</evidence>
<dbReference type="InterPro" id="IPR017853">
    <property type="entry name" value="GH"/>
</dbReference>
<dbReference type="PANTHER" id="PTHR10357">
    <property type="entry name" value="ALPHA-AMYLASE FAMILY MEMBER"/>
    <property type="match status" value="1"/>
</dbReference>
<dbReference type="SMART" id="SM00642">
    <property type="entry name" value="Aamy"/>
    <property type="match status" value="1"/>
</dbReference>
<dbReference type="CDD" id="cd11338">
    <property type="entry name" value="AmyAc_CMD"/>
    <property type="match status" value="1"/>
</dbReference>
<dbReference type="PANTHER" id="PTHR10357:SF210">
    <property type="entry name" value="MALTODEXTRIN GLUCOSIDASE"/>
    <property type="match status" value="1"/>
</dbReference>
<dbReference type="OrthoDB" id="9805159at2"/>
<name>A0A0E3Z9M8_9FUSO</name>
<dbReference type="Gene3D" id="3.90.400.10">
    <property type="entry name" value="Oligo-1,6-glucosidase, Domain 2"/>
    <property type="match status" value="1"/>
</dbReference>
<dbReference type="InterPro" id="IPR006047">
    <property type="entry name" value="GH13_cat_dom"/>
</dbReference>
<dbReference type="CDD" id="cd02857">
    <property type="entry name" value="E_set_CDase_PDE_N"/>
    <property type="match status" value="1"/>
</dbReference>
<evidence type="ECO:0000256" key="1">
    <source>
        <dbReference type="ARBA" id="ARBA00022801"/>
    </source>
</evidence>
<dbReference type="Proteomes" id="UP000033103">
    <property type="component" value="Chromosome"/>
</dbReference>
<dbReference type="KEGG" id="sns:VC03_01795"/>
<dbReference type="InterPro" id="IPR045857">
    <property type="entry name" value="O16G_dom_2"/>
</dbReference>
<organism evidence="4 5">
    <name type="scientific">Sneathia vaginalis</name>
    <dbReference type="NCBI Taxonomy" id="187101"/>
    <lineage>
        <taxon>Bacteria</taxon>
        <taxon>Fusobacteriati</taxon>
        <taxon>Fusobacteriota</taxon>
        <taxon>Fusobacteriia</taxon>
        <taxon>Fusobacteriales</taxon>
        <taxon>Leptotrichiaceae</taxon>
        <taxon>Sneathia</taxon>
    </lineage>
</organism>
<dbReference type="RefSeq" id="WP_046328406.1">
    <property type="nucleotide sequence ID" value="NZ_CP011280.1"/>
</dbReference>
<dbReference type="Pfam" id="PF00128">
    <property type="entry name" value="Alpha-amylase"/>
    <property type="match status" value="2"/>
</dbReference>
<dbReference type="STRING" id="187101.VC03_01795"/>
<dbReference type="HOGENOM" id="CLU_006462_6_2_0"/>
<evidence type="ECO:0000256" key="2">
    <source>
        <dbReference type="ARBA" id="ARBA00023295"/>
    </source>
</evidence>
<reference evidence="4 5" key="1">
    <citation type="journal article" date="2012" name="BMC Genomics">
        <title>Genomic sequence analysis and characterization of Sneathia amnii sp. nov.</title>
        <authorList>
            <consortium name="Vaginal Microbiome Consortium (additional members)"/>
            <person name="Harwich M.D.Jr."/>
            <person name="Serrano M.G."/>
            <person name="Fettweis J.M."/>
            <person name="Alves J.M."/>
            <person name="Reimers M.A."/>
            <person name="Buck G.A."/>
            <person name="Jefferson K.K."/>
        </authorList>
    </citation>
    <scope>NUCLEOTIDE SEQUENCE [LARGE SCALE GENOMIC DNA]</scope>
    <source>
        <strain evidence="4 5">SN35</strain>
    </source>
</reference>
<dbReference type="Pfam" id="PF02903">
    <property type="entry name" value="Alpha-amylase_N"/>
    <property type="match status" value="1"/>
</dbReference>
<accession>A0A0E3Z9M8</accession>
<dbReference type="PATRIC" id="fig|1069640.6.peg.341"/>
<dbReference type="EMBL" id="CP011280">
    <property type="protein sequence ID" value="AKC95300.1"/>
    <property type="molecule type" value="Genomic_DNA"/>
</dbReference>
<dbReference type="SUPFAM" id="SSF51445">
    <property type="entry name" value="(Trans)glycosidases"/>
    <property type="match status" value="1"/>
</dbReference>
<dbReference type="GO" id="GO:0004553">
    <property type="term" value="F:hydrolase activity, hydrolyzing O-glycosyl compounds"/>
    <property type="evidence" value="ECO:0007669"/>
    <property type="project" value="InterPro"/>
</dbReference>
<keyword evidence="5" id="KW-1185">Reference proteome</keyword>
<dbReference type="Gene3D" id="2.60.40.10">
    <property type="entry name" value="Immunoglobulins"/>
    <property type="match status" value="1"/>
</dbReference>
<evidence type="ECO:0000313" key="5">
    <source>
        <dbReference type="Proteomes" id="UP000033103"/>
    </source>
</evidence>
<dbReference type="Gene3D" id="3.20.20.80">
    <property type="entry name" value="Glycosidases"/>
    <property type="match status" value="1"/>
</dbReference>
<keyword evidence="1" id="KW-0378">Hydrolase</keyword>
<feature type="domain" description="Glycosyl hydrolase family 13 catalytic" evidence="3">
    <location>
        <begin position="139"/>
        <end position="477"/>
    </location>
</feature>